<feature type="transmembrane region" description="Helical" evidence="7">
    <location>
        <begin position="120"/>
        <end position="141"/>
    </location>
</feature>
<organism evidence="9 10">
    <name type="scientific">Gallintestinimicrobium propionicum</name>
    <dbReference type="NCBI Taxonomy" id="2981770"/>
    <lineage>
        <taxon>Bacteria</taxon>
        <taxon>Bacillati</taxon>
        <taxon>Bacillota</taxon>
        <taxon>Clostridia</taxon>
        <taxon>Lachnospirales</taxon>
        <taxon>Lachnospiraceae</taxon>
        <taxon>Gallintestinimicrobium</taxon>
    </lineage>
</organism>
<sequence>MKKVVGRKEKFGSSSKREARFFWKGILFASPWLIGFVCFILLPVCLAFYYSFTDYNLFNEPAWVGLKNYKDAFKDQYVWKGLKNTLYMVVISPIVGMVVSLLLALLLNQKNIPGLPFFRTVFYLPSLVPVVASVMLLTWLLNGHYGLVNQILGLIGIEGPAWLNDPKYTKISLMIMDAWRCGGTMIIYLAALRSVPASLYEAAELDGANGIKKFFHITVPCISPTIEFNVIMSMIGAFQYFTQGMLLVSVGGNQINGGPGNSLLFYNLYLYQNAFSYFKMGYACALAVLLFLIVMVTTALTRKLSDRIVNYDVE</sequence>
<dbReference type="CDD" id="cd06261">
    <property type="entry name" value="TM_PBP2"/>
    <property type="match status" value="1"/>
</dbReference>
<feature type="transmembrane region" description="Helical" evidence="7">
    <location>
        <begin position="171"/>
        <end position="191"/>
    </location>
</feature>
<dbReference type="GO" id="GO:0005886">
    <property type="term" value="C:plasma membrane"/>
    <property type="evidence" value="ECO:0007669"/>
    <property type="project" value="UniProtKB-SubCell"/>
</dbReference>
<keyword evidence="4 7" id="KW-0812">Transmembrane</keyword>
<dbReference type="InterPro" id="IPR035906">
    <property type="entry name" value="MetI-like_sf"/>
</dbReference>
<proteinExistence type="inferred from homology"/>
<evidence type="ECO:0000313" key="9">
    <source>
        <dbReference type="EMBL" id="MCC2166680.1"/>
    </source>
</evidence>
<dbReference type="InterPro" id="IPR000515">
    <property type="entry name" value="MetI-like"/>
</dbReference>
<evidence type="ECO:0000256" key="3">
    <source>
        <dbReference type="ARBA" id="ARBA00022475"/>
    </source>
</evidence>
<evidence type="ECO:0000256" key="1">
    <source>
        <dbReference type="ARBA" id="ARBA00004651"/>
    </source>
</evidence>
<evidence type="ECO:0000256" key="2">
    <source>
        <dbReference type="ARBA" id="ARBA00022448"/>
    </source>
</evidence>
<evidence type="ECO:0000256" key="5">
    <source>
        <dbReference type="ARBA" id="ARBA00022989"/>
    </source>
</evidence>
<keyword evidence="10" id="KW-1185">Reference proteome</keyword>
<dbReference type="AlphaFoldDB" id="A0AAE3DJX5"/>
<dbReference type="Pfam" id="PF00528">
    <property type="entry name" value="BPD_transp_1"/>
    <property type="match status" value="1"/>
</dbReference>
<reference evidence="9 10" key="1">
    <citation type="submission" date="2021-10" db="EMBL/GenBank/DDBJ databases">
        <title>Anaerobic single-cell dispensing facilitates the cultivation of human gut bacteria.</title>
        <authorList>
            <person name="Afrizal A."/>
        </authorList>
    </citation>
    <scope>NUCLEOTIDE SEQUENCE [LARGE SCALE GENOMIC DNA]</scope>
    <source>
        <strain evidence="9 10">CLA-AA-H244</strain>
    </source>
</reference>
<keyword evidence="6 7" id="KW-0472">Membrane</keyword>
<evidence type="ECO:0000259" key="8">
    <source>
        <dbReference type="PROSITE" id="PS50928"/>
    </source>
</evidence>
<dbReference type="Proteomes" id="UP001199355">
    <property type="component" value="Unassembled WGS sequence"/>
</dbReference>
<name>A0AAE3DJX5_9FIRM</name>
<protein>
    <submittedName>
        <fullName evidence="9">Sugar ABC transporter permease</fullName>
    </submittedName>
</protein>
<feature type="transmembrane region" description="Helical" evidence="7">
    <location>
        <begin position="280"/>
        <end position="300"/>
    </location>
</feature>
<dbReference type="SUPFAM" id="SSF161098">
    <property type="entry name" value="MetI-like"/>
    <property type="match status" value="1"/>
</dbReference>
<feature type="transmembrane region" description="Helical" evidence="7">
    <location>
        <begin position="86"/>
        <end position="108"/>
    </location>
</feature>
<dbReference type="GO" id="GO:0055085">
    <property type="term" value="P:transmembrane transport"/>
    <property type="evidence" value="ECO:0007669"/>
    <property type="project" value="InterPro"/>
</dbReference>
<dbReference type="PANTHER" id="PTHR30193">
    <property type="entry name" value="ABC TRANSPORTER PERMEASE PROTEIN"/>
    <property type="match status" value="1"/>
</dbReference>
<comment type="caution">
    <text evidence="9">The sequence shown here is derived from an EMBL/GenBank/DDBJ whole genome shotgun (WGS) entry which is preliminary data.</text>
</comment>
<evidence type="ECO:0000256" key="6">
    <source>
        <dbReference type="ARBA" id="ARBA00023136"/>
    </source>
</evidence>
<keyword evidence="5 7" id="KW-1133">Transmembrane helix</keyword>
<dbReference type="Gene3D" id="1.10.3720.10">
    <property type="entry name" value="MetI-like"/>
    <property type="match status" value="1"/>
</dbReference>
<evidence type="ECO:0000313" key="10">
    <source>
        <dbReference type="Proteomes" id="UP001199355"/>
    </source>
</evidence>
<comment type="similarity">
    <text evidence="7">Belongs to the binding-protein-dependent transport system permease family.</text>
</comment>
<dbReference type="InterPro" id="IPR051393">
    <property type="entry name" value="ABC_transporter_permease"/>
</dbReference>
<dbReference type="PROSITE" id="PS50928">
    <property type="entry name" value="ABC_TM1"/>
    <property type="match status" value="1"/>
</dbReference>
<feature type="transmembrane region" description="Helical" evidence="7">
    <location>
        <begin position="21"/>
        <end position="50"/>
    </location>
</feature>
<dbReference type="RefSeq" id="WP_118497559.1">
    <property type="nucleotide sequence ID" value="NZ_JAJEQF010000004.1"/>
</dbReference>
<evidence type="ECO:0000256" key="7">
    <source>
        <dbReference type="RuleBase" id="RU363032"/>
    </source>
</evidence>
<dbReference type="PANTHER" id="PTHR30193:SF1">
    <property type="entry name" value="ABC TRANSPORTER PERMEASE PROTEIN YESP-RELATED"/>
    <property type="match status" value="1"/>
</dbReference>
<dbReference type="EMBL" id="JAJEQF010000004">
    <property type="protein sequence ID" value="MCC2166680.1"/>
    <property type="molecule type" value="Genomic_DNA"/>
</dbReference>
<evidence type="ECO:0000256" key="4">
    <source>
        <dbReference type="ARBA" id="ARBA00022692"/>
    </source>
</evidence>
<keyword evidence="2 7" id="KW-0813">Transport</keyword>
<comment type="subcellular location">
    <subcellularLocation>
        <location evidence="1 7">Cell membrane</location>
        <topology evidence="1 7">Multi-pass membrane protein</topology>
    </subcellularLocation>
</comment>
<accession>A0AAE3DJX5</accession>
<gene>
    <name evidence="9" type="ORF">LKD45_03015</name>
</gene>
<keyword evidence="3" id="KW-1003">Cell membrane</keyword>
<feature type="domain" description="ABC transmembrane type-1" evidence="8">
    <location>
        <begin position="82"/>
        <end position="301"/>
    </location>
</feature>